<name>A0ABX7Q2J8_9BACT</name>
<evidence type="ECO:0000313" key="2">
    <source>
        <dbReference type="Proteomes" id="UP000663651"/>
    </source>
</evidence>
<accession>A0ABX7Q2J8</accession>
<protein>
    <submittedName>
        <fullName evidence="1">Uncharacterized protein</fullName>
    </submittedName>
</protein>
<dbReference type="EMBL" id="CP071382">
    <property type="protein sequence ID" value="QSV45422.1"/>
    <property type="molecule type" value="Genomic_DNA"/>
</dbReference>
<gene>
    <name evidence="1" type="ORF">JZM60_15080</name>
</gene>
<reference evidence="1 2" key="1">
    <citation type="submission" date="2021-03" db="EMBL/GenBank/DDBJ databases">
        <title>Geobacter metallireducens gen. nov. sp. nov., a microorganism capable of coupling the complete oxidation of organic compounds to the reduction of iron and other metals.</title>
        <authorList>
            <person name="Li Y."/>
        </authorList>
    </citation>
    <scope>NUCLEOTIDE SEQUENCE [LARGE SCALE GENOMIC DNA]</scope>
    <source>
        <strain evidence="1 2">Jerry-YX</strain>
    </source>
</reference>
<sequence>MRRDNEELAMRTWVEKNLEATTASLSKDMAVRWQRLMMRDEKLFYQLALYGFVKFRRLERQDESFPEREFCHFLGEFQLKLRLVLRGKGRVNLLPLFQRVGHEALRA</sequence>
<dbReference type="Proteomes" id="UP000663651">
    <property type="component" value="Chromosome"/>
</dbReference>
<proteinExistence type="predicted"/>
<dbReference type="RefSeq" id="WP_207163219.1">
    <property type="nucleotide sequence ID" value="NZ_CP071382.1"/>
</dbReference>
<keyword evidence="2" id="KW-1185">Reference proteome</keyword>
<organism evidence="1 2">
    <name type="scientific">Geobacter benzoatilyticus</name>
    <dbReference type="NCBI Taxonomy" id="2815309"/>
    <lineage>
        <taxon>Bacteria</taxon>
        <taxon>Pseudomonadati</taxon>
        <taxon>Thermodesulfobacteriota</taxon>
        <taxon>Desulfuromonadia</taxon>
        <taxon>Geobacterales</taxon>
        <taxon>Geobacteraceae</taxon>
        <taxon>Geobacter</taxon>
    </lineage>
</organism>
<evidence type="ECO:0000313" key="1">
    <source>
        <dbReference type="EMBL" id="QSV45422.1"/>
    </source>
</evidence>